<dbReference type="AlphaFoldDB" id="A0A0B1SYY4"/>
<evidence type="ECO:0000313" key="1">
    <source>
        <dbReference type="EMBL" id="KHJ90159.1"/>
    </source>
</evidence>
<protein>
    <submittedName>
        <fullName evidence="1">Uncharacterized protein</fullName>
    </submittedName>
</protein>
<organism evidence="1 2">
    <name type="scientific">Oesophagostomum dentatum</name>
    <name type="common">Nodular worm</name>
    <dbReference type="NCBI Taxonomy" id="61180"/>
    <lineage>
        <taxon>Eukaryota</taxon>
        <taxon>Metazoa</taxon>
        <taxon>Ecdysozoa</taxon>
        <taxon>Nematoda</taxon>
        <taxon>Chromadorea</taxon>
        <taxon>Rhabditida</taxon>
        <taxon>Rhabditina</taxon>
        <taxon>Rhabditomorpha</taxon>
        <taxon>Strongyloidea</taxon>
        <taxon>Strongylidae</taxon>
        <taxon>Oesophagostomum</taxon>
    </lineage>
</organism>
<dbReference type="Proteomes" id="UP000053660">
    <property type="component" value="Unassembled WGS sequence"/>
</dbReference>
<keyword evidence="2" id="KW-1185">Reference proteome</keyword>
<gene>
    <name evidence="1" type="ORF">OESDEN_10001</name>
</gene>
<evidence type="ECO:0000313" key="2">
    <source>
        <dbReference type="Proteomes" id="UP000053660"/>
    </source>
</evidence>
<dbReference type="EMBL" id="KN553321">
    <property type="protein sequence ID" value="KHJ90159.1"/>
    <property type="molecule type" value="Genomic_DNA"/>
</dbReference>
<accession>A0A0B1SYY4</accession>
<reference evidence="1 2" key="1">
    <citation type="submission" date="2014-03" db="EMBL/GenBank/DDBJ databases">
        <title>Draft genome of the hookworm Oesophagostomum dentatum.</title>
        <authorList>
            <person name="Mitreva M."/>
        </authorList>
    </citation>
    <scope>NUCLEOTIDE SEQUENCE [LARGE SCALE GENOMIC DNA]</scope>
    <source>
        <strain evidence="1 2">OD-Hann</strain>
    </source>
</reference>
<sequence length="59" mass="6268">MVLGAQDFYLPQVSLVRNAAAPLAVPSAAASVSGSHKPNWTVNAHRFMAVARALSVRHK</sequence>
<proteinExistence type="predicted"/>
<name>A0A0B1SYY4_OESDE</name>